<dbReference type="PANTHER" id="PTHR23116">
    <property type="entry name" value="PDZ DOMAIN CONTAINING WHIRLIN AND HARMONIN-RELATED"/>
    <property type="match status" value="1"/>
</dbReference>
<dbReference type="SUPFAM" id="SSF50156">
    <property type="entry name" value="PDZ domain-like"/>
    <property type="match status" value="1"/>
</dbReference>
<dbReference type="InterPro" id="IPR051844">
    <property type="entry name" value="USH2_Complex_Protein"/>
</dbReference>
<accession>A0A7T8H1E0</accession>
<dbReference type="Gene3D" id="2.30.42.10">
    <property type="match status" value="1"/>
</dbReference>
<dbReference type="GO" id="GO:0005929">
    <property type="term" value="C:cilium"/>
    <property type="evidence" value="ECO:0007669"/>
    <property type="project" value="TreeGrafter"/>
</dbReference>
<dbReference type="GO" id="GO:0002142">
    <property type="term" value="C:stereocilia ankle link complex"/>
    <property type="evidence" value="ECO:0007669"/>
    <property type="project" value="TreeGrafter"/>
</dbReference>
<dbReference type="PROSITE" id="PS50106">
    <property type="entry name" value="PDZ"/>
    <property type="match status" value="1"/>
</dbReference>
<dbReference type="AlphaFoldDB" id="A0A7T8H1E0"/>
<dbReference type="InterPro" id="IPR001478">
    <property type="entry name" value="PDZ"/>
</dbReference>
<name>A0A7T8H1E0_CALRO</name>
<feature type="compositionally biased region" description="Low complexity" evidence="4">
    <location>
        <begin position="1"/>
        <end position="19"/>
    </location>
</feature>
<reference evidence="7" key="1">
    <citation type="submission" date="2021-01" db="EMBL/GenBank/DDBJ databases">
        <title>Caligus Genome Assembly.</title>
        <authorList>
            <person name="Gallardo-Escarate C."/>
        </authorList>
    </citation>
    <scope>NUCLEOTIDE SEQUENCE [LARGE SCALE GENOMIC DNA]</scope>
</reference>
<dbReference type="Pfam" id="PF00595">
    <property type="entry name" value="PDZ"/>
    <property type="match status" value="1"/>
</dbReference>
<evidence type="ECO:0000256" key="3">
    <source>
        <dbReference type="ARBA" id="ARBA00023273"/>
    </source>
</evidence>
<proteinExistence type="predicted"/>
<evidence type="ECO:0000256" key="4">
    <source>
        <dbReference type="SAM" id="MobiDB-lite"/>
    </source>
</evidence>
<feature type="domain" description="PDZ" evidence="5">
    <location>
        <begin position="30"/>
        <end position="93"/>
    </location>
</feature>
<evidence type="ECO:0000256" key="2">
    <source>
        <dbReference type="ARBA" id="ARBA00022737"/>
    </source>
</evidence>
<dbReference type="InterPro" id="IPR036034">
    <property type="entry name" value="PDZ_sf"/>
</dbReference>
<evidence type="ECO:0000259" key="5">
    <source>
        <dbReference type="PROSITE" id="PS50106"/>
    </source>
</evidence>
<dbReference type="Proteomes" id="UP000595437">
    <property type="component" value="Chromosome 11"/>
</dbReference>
<keyword evidence="2" id="KW-0677">Repeat</keyword>
<dbReference type="EMBL" id="CP045900">
    <property type="protein sequence ID" value="QQP41747.1"/>
    <property type="molecule type" value="Genomic_DNA"/>
</dbReference>
<evidence type="ECO:0000313" key="7">
    <source>
        <dbReference type="Proteomes" id="UP000595437"/>
    </source>
</evidence>
<organism evidence="6 7">
    <name type="scientific">Caligus rogercresseyi</name>
    <name type="common">Sea louse</name>
    <dbReference type="NCBI Taxonomy" id="217165"/>
    <lineage>
        <taxon>Eukaryota</taxon>
        <taxon>Metazoa</taxon>
        <taxon>Ecdysozoa</taxon>
        <taxon>Arthropoda</taxon>
        <taxon>Crustacea</taxon>
        <taxon>Multicrustacea</taxon>
        <taxon>Hexanauplia</taxon>
        <taxon>Copepoda</taxon>
        <taxon>Siphonostomatoida</taxon>
        <taxon>Caligidae</taxon>
        <taxon>Caligus</taxon>
    </lineage>
</organism>
<comment type="subcellular location">
    <subcellularLocation>
        <location evidence="1">Cell projection</location>
    </subcellularLocation>
</comment>
<feature type="region of interest" description="Disordered" evidence="4">
    <location>
        <begin position="1"/>
        <end position="28"/>
    </location>
</feature>
<dbReference type="OrthoDB" id="6380463at2759"/>
<gene>
    <name evidence="6" type="ORF">FKW44_016210</name>
</gene>
<keyword evidence="3" id="KW-0966">Cell projection</keyword>
<evidence type="ECO:0000256" key="1">
    <source>
        <dbReference type="ARBA" id="ARBA00004316"/>
    </source>
</evidence>
<dbReference type="GO" id="GO:0005886">
    <property type="term" value="C:plasma membrane"/>
    <property type="evidence" value="ECO:0007669"/>
    <property type="project" value="TreeGrafter"/>
</dbReference>
<keyword evidence="7" id="KW-1185">Reference proteome</keyword>
<protein>
    <recommendedName>
        <fullName evidence="5">PDZ domain-containing protein</fullName>
    </recommendedName>
</protein>
<feature type="non-terminal residue" evidence="6">
    <location>
        <position position="93"/>
    </location>
</feature>
<dbReference type="PANTHER" id="PTHR23116:SF36">
    <property type="entry name" value="HARMONIN"/>
    <property type="match status" value="1"/>
</dbReference>
<sequence>MSSSSATLSSSASSSASSSGPRHRSPTIRKILLKRLSSSTELGFTIRGGVEHGLGHYVSGVDPGGEAASRGLRIGDQILSVCGLPLIRTTHKE</sequence>
<evidence type="ECO:0000313" key="6">
    <source>
        <dbReference type="EMBL" id="QQP41747.1"/>
    </source>
</evidence>
<dbReference type="GO" id="GO:0032426">
    <property type="term" value="C:stereocilium tip"/>
    <property type="evidence" value="ECO:0007669"/>
    <property type="project" value="TreeGrafter"/>
</dbReference>